<organism evidence="1 2">
    <name type="scientific">Panagrolaimus sp. JU765</name>
    <dbReference type="NCBI Taxonomy" id="591449"/>
    <lineage>
        <taxon>Eukaryota</taxon>
        <taxon>Metazoa</taxon>
        <taxon>Ecdysozoa</taxon>
        <taxon>Nematoda</taxon>
        <taxon>Chromadorea</taxon>
        <taxon>Rhabditida</taxon>
        <taxon>Tylenchina</taxon>
        <taxon>Panagrolaimomorpha</taxon>
        <taxon>Panagrolaimoidea</taxon>
        <taxon>Panagrolaimidae</taxon>
        <taxon>Panagrolaimus</taxon>
    </lineage>
</organism>
<dbReference type="WBParaSite" id="JU765_v2.g15999.t1">
    <property type="protein sequence ID" value="JU765_v2.g15999.t1"/>
    <property type="gene ID" value="JU765_v2.g15999"/>
</dbReference>
<dbReference type="Proteomes" id="UP000887576">
    <property type="component" value="Unplaced"/>
</dbReference>
<name>A0AC34QFV5_9BILA</name>
<sequence length="160" mass="17011">MLVVFLSLIMTVNTCVPNRQTDDPIYVANSQAVCAGLTTGSNLVSIHSEAERAFVEQLAAPFAAGYGDDMTGQTWIGLVYNAGTNTWSWLDGTPVDYPAMPWTTGAGPYPWSSGSPDLMDGCVMMITDPNTTALPPGTWNDVPCTSTQATLVCKAPPIFV</sequence>
<accession>A0AC34QFV5</accession>
<evidence type="ECO:0000313" key="1">
    <source>
        <dbReference type="Proteomes" id="UP000887576"/>
    </source>
</evidence>
<proteinExistence type="predicted"/>
<protein>
    <submittedName>
        <fullName evidence="2">C-type lectin domain-containing protein</fullName>
    </submittedName>
</protein>
<reference evidence="2" key="1">
    <citation type="submission" date="2022-11" db="UniProtKB">
        <authorList>
            <consortium name="WormBaseParasite"/>
        </authorList>
    </citation>
    <scope>IDENTIFICATION</scope>
</reference>
<evidence type="ECO:0000313" key="2">
    <source>
        <dbReference type="WBParaSite" id="JU765_v2.g15999.t1"/>
    </source>
</evidence>